<organism evidence="1">
    <name type="scientific">Podoviridae sp. ctzeq1</name>
    <dbReference type="NCBI Taxonomy" id="2826597"/>
    <lineage>
        <taxon>Viruses</taxon>
        <taxon>Duplodnaviria</taxon>
        <taxon>Heunggongvirae</taxon>
        <taxon>Uroviricota</taxon>
        <taxon>Caudoviricetes</taxon>
    </lineage>
</organism>
<name>A0A8S5M004_9CAUD</name>
<sequence>MEQNLKQIQDLVLSSIRVGNSDYPIAILPENMAVHSLEKHNKHRNNFRATFNTYNFDSLIAYAKAHEQKDAQCFIDEKNLGAQIVFDVGSREAPLHAQHRAVLRMEKTAAFKALCDFQGAKCDQREFSEWLEDWSDYITAYTDDEDKMPLTSAVQAVRKITLDYARNEAHEVSDFAASKSAMESVEAKSKLQLPKYFVFNTHTYKGLDSQAFTLRLSILTGGNAPVLVARLIKAEQIQEAIAREFADKLTDALKDTEIKVNIGTVEI</sequence>
<evidence type="ECO:0008006" key="2">
    <source>
        <dbReference type="Google" id="ProtNLM"/>
    </source>
</evidence>
<protein>
    <recommendedName>
        <fullName evidence="2">DUF2303 family protein</fullName>
    </recommendedName>
</protein>
<dbReference type="Pfam" id="PF10065">
    <property type="entry name" value="DUF2303"/>
    <property type="match status" value="1"/>
</dbReference>
<dbReference type="EMBL" id="BK014787">
    <property type="protein sequence ID" value="DAD75645.1"/>
    <property type="molecule type" value="Genomic_DNA"/>
</dbReference>
<proteinExistence type="predicted"/>
<accession>A0A8S5M004</accession>
<evidence type="ECO:0000313" key="1">
    <source>
        <dbReference type="EMBL" id="DAD75645.1"/>
    </source>
</evidence>
<dbReference type="InterPro" id="IPR019276">
    <property type="entry name" value="DUF2303"/>
</dbReference>
<reference evidence="1" key="1">
    <citation type="journal article" date="2021" name="Proc. Natl. Acad. Sci. U.S.A.">
        <title>A Catalog of Tens of Thousands of Viruses from Human Metagenomes Reveals Hidden Associations with Chronic Diseases.</title>
        <authorList>
            <person name="Tisza M.J."/>
            <person name="Buck C.B."/>
        </authorList>
    </citation>
    <scope>NUCLEOTIDE SEQUENCE</scope>
    <source>
        <strain evidence="1">Ctzeq1</strain>
    </source>
</reference>